<dbReference type="InterPro" id="IPR008146">
    <property type="entry name" value="Gln_synth_cat_dom"/>
</dbReference>
<dbReference type="Gene3D" id="3.30.590.10">
    <property type="entry name" value="Glutamine synthetase/guanido kinase, catalytic domain"/>
    <property type="match status" value="1"/>
</dbReference>
<dbReference type="SUPFAM" id="SSF55931">
    <property type="entry name" value="Glutamine synthetase/guanido kinase"/>
    <property type="match status" value="1"/>
</dbReference>
<keyword evidence="1 5" id="KW-0436">Ligase</keyword>
<dbReference type="PANTHER" id="PTHR43785:SF12">
    <property type="entry name" value="TYPE-1 GLUTAMINE SYNTHETASE 2"/>
    <property type="match status" value="1"/>
</dbReference>
<protein>
    <submittedName>
        <fullName evidence="5">Glutamine synthetase</fullName>
        <ecNumber evidence="5">6.3.1.2</ecNumber>
    </submittedName>
</protein>
<name>A0A098GJH8_ANAPH</name>
<dbReference type="EC" id="6.3.1.2" evidence="5"/>
<evidence type="ECO:0000313" key="6">
    <source>
        <dbReference type="Proteomes" id="UP000055047"/>
    </source>
</evidence>
<organism evidence="5 6">
    <name type="scientific">Anaplasma phagocytophilum</name>
    <name type="common">Ehrlichia phagocytophila</name>
    <dbReference type="NCBI Taxonomy" id="948"/>
    <lineage>
        <taxon>Bacteria</taxon>
        <taxon>Pseudomonadati</taxon>
        <taxon>Pseudomonadota</taxon>
        <taxon>Alphaproteobacteria</taxon>
        <taxon>Rickettsiales</taxon>
        <taxon>Anaplasmataceae</taxon>
        <taxon>Anaplasma</taxon>
        <taxon>phagocytophilum group</taxon>
    </lineage>
</organism>
<evidence type="ECO:0000313" key="5">
    <source>
        <dbReference type="EMBL" id="CEH11159.1"/>
    </source>
</evidence>
<comment type="similarity">
    <text evidence="2 3">Belongs to the glutamine synthetase family.</text>
</comment>
<evidence type="ECO:0000259" key="4">
    <source>
        <dbReference type="PROSITE" id="PS51987"/>
    </source>
</evidence>
<dbReference type="SMART" id="SM01230">
    <property type="entry name" value="Gln-synt_C"/>
    <property type="match status" value="1"/>
</dbReference>
<gene>
    <name evidence="5" type="primary">glnA</name>
    <name evidence="5" type="ORF">ANAPHAGO_00584</name>
</gene>
<dbReference type="InterPro" id="IPR014746">
    <property type="entry name" value="Gln_synth/guanido_kin_cat_dom"/>
</dbReference>
<dbReference type="PROSITE" id="PS51987">
    <property type="entry name" value="GS_CATALYTIC"/>
    <property type="match status" value="1"/>
</dbReference>
<evidence type="ECO:0000256" key="2">
    <source>
        <dbReference type="PROSITE-ProRule" id="PRU01331"/>
    </source>
</evidence>
<dbReference type="GO" id="GO:0004356">
    <property type="term" value="F:glutamine synthetase activity"/>
    <property type="evidence" value="ECO:0007669"/>
    <property type="project" value="UniProtKB-EC"/>
</dbReference>
<evidence type="ECO:0000256" key="3">
    <source>
        <dbReference type="RuleBase" id="RU000384"/>
    </source>
</evidence>
<dbReference type="Pfam" id="PF00120">
    <property type="entry name" value="Gln-synt_C"/>
    <property type="match status" value="1"/>
</dbReference>
<evidence type="ECO:0000256" key="1">
    <source>
        <dbReference type="ARBA" id="ARBA00022598"/>
    </source>
</evidence>
<sequence>MLKNVVAHLRDKFAATPLVGVELEFYIHGHENGLAKFLQHISPKLCQLRFDLLKEICEHQFELRTYHTTDVKQLLTDIARAKDLMFEIAKSYDCTLDFSAKPFLDKAGNAFHIHVNLLDRNSQNMFFMDRSGNNLSETLTYSLGGLCTFMKEHMILFAPNESSYMRYTYNDIHTPTTISWGGNNRSTALRIPDTTLSPQNCRIEHRVPGADCDYDSAVTAILYDIARGMKKKILPPKKTFGVASDAQYGLEKLPSSLDRAKLLFSPIALE</sequence>
<proteinExistence type="inferred from homology"/>
<dbReference type="PANTHER" id="PTHR43785">
    <property type="entry name" value="GAMMA-GLUTAMYLPUTRESCINE SYNTHETASE"/>
    <property type="match status" value="1"/>
</dbReference>
<dbReference type="AlphaFoldDB" id="A0A098GJH8"/>
<reference evidence="5 6" key="1">
    <citation type="submission" date="2014-09" db="EMBL/GenBank/DDBJ databases">
        <authorList>
            <person name="Loux Valentin"/>
            <person name="Dugat Thibaut"/>
        </authorList>
    </citation>
    <scope>NUCLEOTIDE SEQUENCE [LARGE SCALE GENOMIC DNA]</scope>
    <source>
        <strain evidence="5 6">BOV-10_179</strain>
    </source>
</reference>
<feature type="domain" description="GS catalytic" evidence="4">
    <location>
        <begin position="1"/>
        <end position="270"/>
    </location>
</feature>
<accession>A0A098GJH8</accession>
<dbReference type="EMBL" id="CCXQ01000104">
    <property type="protein sequence ID" value="CEH11159.1"/>
    <property type="molecule type" value="Genomic_DNA"/>
</dbReference>
<dbReference type="Proteomes" id="UP000055047">
    <property type="component" value="Unassembled WGS sequence"/>
</dbReference>
<dbReference type="RefSeq" id="WP_060757868.1">
    <property type="nucleotide sequence ID" value="NZ_CCXQ01000104.1"/>
</dbReference>